<accession>A0A1L5YBD4</accession>
<geneLocation type="plastid" evidence="2"/>
<keyword evidence="1" id="KW-1133">Transmembrane helix</keyword>
<dbReference type="AlphaFoldDB" id="A0A1L5YBD4"/>
<sequence>MPPLKVYNLRCTLTFGDIYGQVLVWISLIFLSLVTGFVLVTSSRPLFGVVGIVLILALSFPFVLFTFITTLINHIRLQSE</sequence>
<dbReference type="Proteomes" id="UP000503178">
    <property type="component" value="Chromatophore Pltd"/>
</dbReference>
<proteinExistence type="predicted"/>
<keyword evidence="1" id="KW-0472">Membrane</keyword>
<feature type="transmembrane region" description="Helical" evidence="1">
    <location>
        <begin position="22"/>
        <end position="40"/>
    </location>
</feature>
<organism evidence="2">
    <name type="scientific">Paulinella micropora</name>
    <dbReference type="NCBI Taxonomy" id="1928728"/>
    <lineage>
        <taxon>Eukaryota</taxon>
        <taxon>Sar</taxon>
        <taxon>Rhizaria</taxon>
        <taxon>Cercozoa</taxon>
        <taxon>Imbricatea</taxon>
        <taxon>Silicofilosea</taxon>
        <taxon>Euglyphida</taxon>
        <taxon>Paulinellidae</taxon>
        <taxon>Paulinella</taxon>
    </lineage>
</organism>
<dbReference type="EMBL" id="KX897545">
    <property type="protein sequence ID" value="APP88015.1"/>
    <property type="molecule type" value="Genomic_DNA"/>
</dbReference>
<dbReference type="EMBL" id="MG976688">
    <property type="protein sequence ID" value="AXY63173.1"/>
    <property type="molecule type" value="Genomic_DNA"/>
</dbReference>
<gene>
    <name evidence="5" type="primary">rpaC</name>
    <name evidence="5" type="synonym">MYN1_Chr_180</name>
    <name evidence="2" type="ORF">PCKR_220</name>
    <name evidence="3" type="ORF">PFK_220</name>
    <name evidence="4" type="ORF">PMNZ_220</name>
    <name evidence="5" type="ORF">PMYN1_Chma183</name>
</gene>
<reference evidence="2" key="1">
    <citation type="journal article" date="2017" name="Protist">
        <title>Diversity of the Photosynthetic Paulinella Species, with the Description of Paulinella micropora sp. nov. and the Chromatophore Genome Sequence for strain KR01.</title>
        <authorList>
            <person name="Lhee D."/>
            <person name="Yang E.C."/>
            <person name="Kim J.I."/>
            <person name="Nakayama T."/>
            <person name="Zuccarello G."/>
            <person name="Andersen R.A."/>
            <person name="Yoon H.S."/>
        </authorList>
    </citation>
    <scope>NUCLEOTIDE SEQUENCE</scope>
    <source>
        <strain evidence="3">FK01</strain>
        <strain evidence="2">KR01</strain>
    </source>
</reference>
<keyword evidence="2" id="KW-0934">Plastid</keyword>
<feature type="transmembrane region" description="Helical" evidence="1">
    <location>
        <begin position="46"/>
        <end position="72"/>
    </location>
</feature>
<reference evidence="5 6" key="3">
    <citation type="submission" date="2019-06" db="EMBL/GenBank/DDBJ databases">
        <title>A hidden player of endosymbiotic evolution: DNA virus triggered massive gene transfer.</title>
        <authorList>
            <person name="Matsuo M."/>
            <person name="Katahata A."/>
            <person name="Tachikawa M."/>
            <person name="Minakuchi Y."/>
            <person name="Noguchi H."/>
            <person name="Toyoda A."/>
            <person name="Fujiyama A."/>
            <person name="Suzuki Y."/>
            <person name="Satoh S."/>
            <person name="Nakayama T."/>
            <person name="Kamikawa R."/>
            <person name="Nomura M."/>
            <person name="Inagaki Y."/>
            <person name="Ishida K."/>
            <person name="Obokata J."/>
        </authorList>
    </citation>
    <scope>NUCLEOTIDE SEQUENCE [LARGE SCALE GENOMIC DNA]</scope>
    <source>
        <strain evidence="5 6">MYN1</strain>
    </source>
</reference>
<keyword evidence="1" id="KW-0812">Transmembrane</keyword>
<evidence type="ECO:0000313" key="4">
    <source>
        <dbReference type="EMBL" id="AXY63173.1"/>
    </source>
</evidence>
<dbReference type="EMBL" id="KY124271">
    <property type="protein sequence ID" value="AQX44782.1"/>
    <property type="molecule type" value="Genomic_DNA"/>
</dbReference>
<keyword evidence="6" id="KW-1185">Reference proteome</keyword>
<protein>
    <submittedName>
        <fullName evidence="5">Regulator</fullName>
    </submittedName>
</protein>
<dbReference type="EMBL" id="LC490351">
    <property type="protein sequence ID" value="BBL85995.1"/>
    <property type="molecule type" value="Genomic_DNA"/>
</dbReference>
<evidence type="ECO:0000313" key="2">
    <source>
        <dbReference type="EMBL" id="APP88015.1"/>
    </source>
</evidence>
<evidence type="ECO:0000313" key="3">
    <source>
        <dbReference type="EMBL" id="AQX44782.1"/>
    </source>
</evidence>
<evidence type="ECO:0000313" key="5">
    <source>
        <dbReference type="EMBL" id="BBL85995.1"/>
    </source>
</evidence>
<evidence type="ECO:0000313" key="6">
    <source>
        <dbReference type="Proteomes" id="UP000503178"/>
    </source>
</evidence>
<name>A0A1L5YBD4_9EUKA</name>
<evidence type="ECO:0000256" key="1">
    <source>
        <dbReference type="SAM" id="Phobius"/>
    </source>
</evidence>
<reference evidence="4" key="2">
    <citation type="submission" date="2018-02" db="EMBL/GenBank/DDBJ databases">
        <title>Genome reduction pattern in chromatophore genome of Paulinella.</title>
        <authorList>
            <person name="Lhee D."/>
            <person name="Yoon H.S."/>
        </authorList>
    </citation>
    <scope>NUCLEOTIDE SEQUENCE</scope>
    <source>
        <strain evidence="4">NZ27</strain>
    </source>
</reference>